<dbReference type="GO" id="GO:0008270">
    <property type="term" value="F:zinc ion binding"/>
    <property type="evidence" value="ECO:0007669"/>
    <property type="project" value="UniProtKB-KW"/>
</dbReference>
<evidence type="ECO:0000256" key="22">
    <source>
        <dbReference type="SAM" id="MobiDB-lite"/>
    </source>
</evidence>
<evidence type="ECO:0000259" key="23">
    <source>
        <dbReference type="PROSITE" id="PS51801"/>
    </source>
</evidence>
<evidence type="ECO:0000256" key="16">
    <source>
        <dbReference type="ARBA" id="ARBA00040893"/>
    </source>
</evidence>
<dbReference type="EMBL" id="RHFK02000021">
    <property type="protein sequence ID" value="TWW57254.1"/>
    <property type="molecule type" value="Genomic_DNA"/>
</dbReference>
<dbReference type="Gene3D" id="1.20.5.390">
    <property type="entry name" value="L1 transposable element, trimerization domain"/>
    <property type="match status" value="2"/>
</dbReference>
<evidence type="ECO:0000313" key="25">
    <source>
        <dbReference type="Proteomes" id="UP000324091"/>
    </source>
</evidence>
<evidence type="ECO:0000313" key="24">
    <source>
        <dbReference type="EMBL" id="TWW57254.1"/>
    </source>
</evidence>
<evidence type="ECO:0000256" key="10">
    <source>
        <dbReference type="ARBA" id="ARBA00022843"/>
    </source>
</evidence>
<sequence>MSSPRDLDFISGMVQPQPEGPMQWDMSADESGGVLRVPPELAANEVFTRLLSDNQQLRETLRRSNLALRQRCEEMEGWQRRSREDREFLSCRFQEARALVERLAEENHSLRGVVNGPASSSSPPSSQAEDLQGPPPPKGPVDGAQVSYANAHLSESKRLIGCSLQTLEQRDRTRLEEADQCTQTTPPRSLVRTTHEGPPGQPVEGANDFLQLLKSHKEKLEEGMRDLRRKNEEVERERDESEKERERMRRCIEQLWSKLAQAQTTGAAEEAVQQRSEAQHSSDCSSLAKLTEQLQATQGRYRELEEKLDYLQKSSAQRDRTEALLKQKEKDCAQVSGSPVDVSGSPVDVSGSPVDVSGSPVDITSREVSGSPVDVSGSPVDVSGSPVDVSGSPVDVSGSPVDITSREVSGSPVDVSGSPVDVSGSPVDLAKDCEALKAQATSLLGELNERQSCLEKSEHERKLLEEKLCSKTKALQGAERELEQQRKQHHVAMDELLLQSQNLEQALKTERHVVTEENWLVVQDILGGQDYLKKLTQLQHAYTCLFKDYDSKLKNELQGGDLCSRLEEAERALALKQDLIDKLKEEVERQKGSLETVPVLTAQAEIYKADFLAEREAREKLNQKKEELQEQLTQALADIDRLKQEATSRACMEQMKLRHREEFTPRPPHIPPPQGMFPGGPPFNTVPPASSFRTQGLGPVGDPGAGRAEELPDLCCPKCQYQAPDMDTLQIHVMDCIQ</sequence>
<dbReference type="Proteomes" id="UP000324091">
    <property type="component" value="Chromosome 8"/>
</dbReference>
<dbReference type="FunFam" id="1.20.5.990:FF:000003">
    <property type="entry name" value="NF-kappa-B essential modulator isoform X1"/>
    <property type="match status" value="1"/>
</dbReference>
<keyword evidence="25" id="KW-1185">Reference proteome</keyword>
<evidence type="ECO:0000256" key="15">
    <source>
        <dbReference type="ARBA" id="ARBA00023242"/>
    </source>
</evidence>
<dbReference type="PROSITE" id="PS51801">
    <property type="entry name" value="ZF_CCHC_NOA"/>
    <property type="match status" value="1"/>
</dbReference>
<keyword evidence="3" id="KW-0963">Cytoplasm</keyword>
<feature type="region of interest" description="Disordered" evidence="22">
    <location>
        <begin position="173"/>
        <end position="206"/>
    </location>
</feature>
<dbReference type="GO" id="GO:0005634">
    <property type="term" value="C:nucleus"/>
    <property type="evidence" value="ECO:0007669"/>
    <property type="project" value="UniProtKB-SubCell"/>
</dbReference>
<keyword evidence="13" id="KW-1015">Disulfide bond</keyword>
<feature type="compositionally biased region" description="Basic and acidic residues" evidence="22">
    <location>
        <begin position="312"/>
        <end position="332"/>
    </location>
</feature>
<reference evidence="24 25" key="1">
    <citation type="submission" date="2019-04" db="EMBL/GenBank/DDBJ databases">
        <title>Chromosome genome assembly for Takifugu flavidus.</title>
        <authorList>
            <person name="Xiao S."/>
        </authorList>
    </citation>
    <scope>NUCLEOTIDE SEQUENCE [LARGE SCALE GENOMIC DNA]</scope>
    <source>
        <strain evidence="24">HTHZ2018</strain>
        <tissue evidence="24">Muscle</tissue>
    </source>
</reference>
<dbReference type="GO" id="GO:0008385">
    <property type="term" value="C:IkappaB kinase complex"/>
    <property type="evidence" value="ECO:0007669"/>
    <property type="project" value="TreeGrafter"/>
</dbReference>
<evidence type="ECO:0000256" key="7">
    <source>
        <dbReference type="ARBA" id="ARBA00022763"/>
    </source>
</evidence>
<dbReference type="Pfam" id="PF16516">
    <property type="entry name" value="CC2-LZ"/>
    <property type="match status" value="1"/>
</dbReference>
<keyword evidence="5" id="KW-0597">Phosphoprotein</keyword>
<keyword evidence="14" id="KW-0804">Transcription</keyword>
<dbReference type="PANTHER" id="PTHR31553">
    <property type="entry name" value="NF-KAPPA-B ESSENTIAL MODULATOR"/>
    <property type="match status" value="1"/>
</dbReference>
<evidence type="ECO:0000256" key="9">
    <source>
        <dbReference type="ARBA" id="ARBA00022833"/>
    </source>
</evidence>
<feature type="region of interest" description="Disordered" evidence="22">
    <location>
        <begin position="1"/>
        <end position="33"/>
    </location>
</feature>
<dbReference type="InterPro" id="IPR034735">
    <property type="entry name" value="NEMO_ZF"/>
</dbReference>
<feature type="region of interest" description="Disordered" evidence="22">
    <location>
        <begin position="312"/>
        <end position="423"/>
    </location>
</feature>
<keyword evidence="10" id="KW-0832">Ubl conjugation</keyword>
<evidence type="ECO:0000256" key="3">
    <source>
        <dbReference type="ARBA" id="ARBA00022490"/>
    </source>
</evidence>
<evidence type="ECO:0000256" key="13">
    <source>
        <dbReference type="ARBA" id="ARBA00023157"/>
    </source>
</evidence>
<evidence type="ECO:0000256" key="8">
    <source>
        <dbReference type="ARBA" id="ARBA00022771"/>
    </source>
</evidence>
<dbReference type="AlphaFoldDB" id="A0A5C6MPN9"/>
<name>A0A5C6MPN9_9TELE</name>
<dbReference type="Pfam" id="PF11577">
    <property type="entry name" value="NEMO"/>
    <property type="match status" value="1"/>
</dbReference>
<evidence type="ECO:0000256" key="20">
    <source>
        <dbReference type="PROSITE-ProRule" id="PRU01142"/>
    </source>
</evidence>
<dbReference type="GO" id="GO:0006974">
    <property type="term" value="P:DNA damage response"/>
    <property type="evidence" value="ECO:0007669"/>
    <property type="project" value="UniProtKB-KW"/>
</dbReference>
<evidence type="ECO:0000256" key="4">
    <source>
        <dbReference type="ARBA" id="ARBA00022499"/>
    </source>
</evidence>
<dbReference type="InterPro" id="IPR021063">
    <property type="entry name" value="NEMO_N"/>
</dbReference>
<keyword evidence="4" id="KW-1017">Isopeptide bond</keyword>
<evidence type="ECO:0000256" key="11">
    <source>
        <dbReference type="ARBA" id="ARBA00023015"/>
    </source>
</evidence>
<dbReference type="InterPro" id="IPR032419">
    <property type="entry name" value="CC2-LZ_dom"/>
</dbReference>
<evidence type="ECO:0000256" key="17">
    <source>
        <dbReference type="ARBA" id="ARBA00041525"/>
    </source>
</evidence>
<keyword evidence="12 21" id="KW-0175">Coiled coil</keyword>
<organism evidence="24 25">
    <name type="scientific">Takifugu flavidus</name>
    <name type="common">sansaifugu</name>
    <dbReference type="NCBI Taxonomy" id="433684"/>
    <lineage>
        <taxon>Eukaryota</taxon>
        <taxon>Metazoa</taxon>
        <taxon>Chordata</taxon>
        <taxon>Craniata</taxon>
        <taxon>Vertebrata</taxon>
        <taxon>Euteleostomi</taxon>
        <taxon>Actinopterygii</taxon>
        <taxon>Neopterygii</taxon>
        <taxon>Teleostei</taxon>
        <taxon>Neoteleostei</taxon>
        <taxon>Acanthomorphata</taxon>
        <taxon>Eupercaria</taxon>
        <taxon>Tetraodontiformes</taxon>
        <taxon>Tetradontoidea</taxon>
        <taxon>Tetraodontidae</taxon>
        <taxon>Takifugu</taxon>
    </lineage>
</organism>
<evidence type="ECO:0000256" key="2">
    <source>
        <dbReference type="ARBA" id="ARBA00004496"/>
    </source>
</evidence>
<feature type="compositionally biased region" description="Polar residues" evidence="22">
    <location>
        <begin position="275"/>
        <end position="285"/>
    </location>
</feature>
<evidence type="ECO:0000256" key="6">
    <source>
        <dbReference type="ARBA" id="ARBA00022723"/>
    </source>
</evidence>
<feature type="coiled-coil region" evidence="21">
    <location>
        <begin position="566"/>
        <end position="645"/>
    </location>
</feature>
<feature type="compositionally biased region" description="Low complexity" evidence="22">
    <location>
        <begin position="335"/>
        <end position="423"/>
    </location>
</feature>
<evidence type="ECO:0000256" key="14">
    <source>
        <dbReference type="ARBA" id="ARBA00023163"/>
    </source>
</evidence>
<keyword evidence="11" id="KW-0805">Transcription regulation</keyword>
<feature type="compositionally biased region" description="Low complexity" evidence="22">
    <location>
        <begin position="262"/>
        <end position="274"/>
    </location>
</feature>
<dbReference type="PANTHER" id="PTHR31553:SF3">
    <property type="entry name" value="NF-KAPPA-B ESSENTIAL MODULATOR"/>
    <property type="match status" value="1"/>
</dbReference>
<keyword evidence="15" id="KW-0539">Nucleus</keyword>
<feature type="region of interest" description="Disordered" evidence="22">
    <location>
        <begin position="220"/>
        <end position="247"/>
    </location>
</feature>
<feature type="region of interest" description="Disordered" evidence="22">
    <location>
        <begin position="262"/>
        <end position="286"/>
    </location>
</feature>
<dbReference type="Gene3D" id="1.20.5.990">
    <property type="entry name" value="Nemo cc2-lz domain - 1d5 darpin complex"/>
    <property type="match status" value="1"/>
</dbReference>
<dbReference type="GO" id="GO:0043123">
    <property type="term" value="P:positive regulation of canonical NF-kappaB signal transduction"/>
    <property type="evidence" value="ECO:0007669"/>
    <property type="project" value="TreeGrafter"/>
</dbReference>
<dbReference type="Pfam" id="PF18414">
    <property type="entry name" value="zf_C2H2_10"/>
    <property type="match status" value="1"/>
</dbReference>
<dbReference type="GO" id="GO:0070530">
    <property type="term" value="F:K63-linked polyubiquitin modification-dependent protein binding"/>
    <property type="evidence" value="ECO:0007669"/>
    <property type="project" value="InterPro"/>
</dbReference>
<protein>
    <recommendedName>
        <fullName evidence="16">NF-kappa-B essential modulator</fullName>
    </recommendedName>
    <alternativeName>
        <fullName evidence="18">IkB kinase-associated protein 1</fullName>
    </alternativeName>
    <alternativeName>
        <fullName evidence="19">Inhibitor of nuclear factor kappa-B kinase subunit gamma</fullName>
    </alternativeName>
    <alternativeName>
        <fullName evidence="17">NF-kappa-B essential modifier</fullName>
    </alternativeName>
</protein>
<keyword evidence="8 20" id="KW-0863">Zinc-finger</keyword>
<comment type="caution">
    <text evidence="24">The sequence shown here is derived from an EMBL/GenBank/DDBJ whole genome shotgun (WGS) entry which is preliminary data.</text>
</comment>
<keyword evidence="7" id="KW-0227">DNA damage</keyword>
<feature type="domain" description="CCHC NOA-type" evidence="23">
    <location>
        <begin position="708"/>
        <end position="738"/>
    </location>
</feature>
<accession>A0A5C6MPN9</accession>
<evidence type="ECO:0000256" key="21">
    <source>
        <dbReference type="SAM" id="Coils"/>
    </source>
</evidence>
<evidence type="ECO:0000256" key="12">
    <source>
        <dbReference type="ARBA" id="ARBA00023054"/>
    </source>
</evidence>
<evidence type="ECO:0000256" key="18">
    <source>
        <dbReference type="ARBA" id="ARBA00041660"/>
    </source>
</evidence>
<gene>
    <name evidence="24" type="ORF">D4764_08G0012410</name>
</gene>
<dbReference type="InterPro" id="IPR051301">
    <property type="entry name" value="Optineurin/NFkB_EssMod"/>
</dbReference>
<dbReference type="CDD" id="cd09803">
    <property type="entry name" value="UBAN"/>
    <property type="match status" value="1"/>
</dbReference>
<keyword evidence="9" id="KW-0862">Zinc</keyword>
<evidence type="ECO:0000256" key="1">
    <source>
        <dbReference type="ARBA" id="ARBA00004123"/>
    </source>
</evidence>
<proteinExistence type="predicted"/>
<evidence type="ECO:0000256" key="19">
    <source>
        <dbReference type="ARBA" id="ARBA00043239"/>
    </source>
</evidence>
<comment type="subcellular location">
    <subcellularLocation>
        <location evidence="2">Cytoplasm</location>
    </subcellularLocation>
    <subcellularLocation>
        <location evidence="1">Nucleus</location>
    </subcellularLocation>
</comment>
<feature type="region of interest" description="Disordered" evidence="22">
    <location>
        <begin position="110"/>
        <end position="144"/>
    </location>
</feature>
<evidence type="ECO:0000256" key="5">
    <source>
        <dbReference type="ARBA" id="ARBA00022553"/>
    </source>
</evidence>
<keyword evidence="6" id="KW-0479">Metal-binding</keyword>